<dbReference type="NCBIfam" id="TIGR00621">
    <property type="entry name" value="ssb"/>
    <property type="match status" value="1"/>
</dbReference>
<dbReference type="Gene3D" id="2.40.50.140">
    <property type="entry name" value="Nucleic acid-binding proteins"/>
    <property type="match status" value="1"/>
</dbReference>
<keyword evidence="4" id="KW-1185">Reference proteome</keyword>
<dbReference type="SUPFAM" id="SSF50249">
    <property type="entry name" value="Nucleic acid-binding proteins"/>
    <property type="match status" value="1"/>
</dbReference>
<dbReference type="EMBL" id="JAWXYG010000002">
    <property type="protein sequence ID" value="KAK4281225.1"/>
    <property type="molecule type" value="Genomic_DNA"/>
</dbReference>
<comment type="caution">
    <text evidence="3">The sequence shown here is derived from an EMBL/GenBank/DDBJ whole genome shotgun (WGS) entry which is preliminary data.</text>
</comment>
<evidence type="ECO:0000256" key="1">
    <source>
        <dbReference type="ARBA" id="ARBA00023125"/>
    </source>
</evidence>
<protein>
    <submittedName>
        <fullName evidence="3">Uncharacterized protein</fullName>
    </submittedName>
</protein>
<dbReference type="GO" id="GO:0042645">
    <property type="term" value="C:mitochondrial nucleoid"/>
    <property type="evidence" value="ECO:0007669"/>
    <property type="project" value="TreeGrafter"/>
</dbReference>
<dbReference type="GO" id="GO:0006264">
    <property type="term" value="P:mitochondrial DNA replication"/>
    <property type="evidence" value="ECO:0007669"/>
    <property type="project" value="TreeGrafter"/>
</dbReference>
<dbReference type="GO" id="GO:0003697">
    <property type="term" value="F:single-stranded DNA binding"/>
    <property type="evidence" value="ECO:0007669"/>
    <property type="project" value="InterPro"/>
</dbReference>
<dbReference type="InterPro" id="IPR012340">
    <property type="entry name" value="NA-bd_OB-fold"/>
</dbReference>
<reference evidence="3" key="1">
    <citation type="submission" date="2023-10" db="EMBL/GenBank/DDBJ databases">
        <title>Chromosome-level genome of the transformable northern wattle, Acacia crassicarpa.</title>
        <authorList>
            <person name="Massaro I."/>
            <person name="Sinha N.R."/>
            <person name="Poethig S."/>
            <person name="Leichty A.R."/>
        </authorList>
    </citation>
    <scope>NUCLEOTIDE SEQUENCE</scope>
    <source>
        <strain evidence="3">Acra3RX</strain>
        <tissue evidence="3">Leaf</tissue>
    </source>
</reference>
<dbReference type="InterPro" id="IPR000424">
    <property type="entry name" value="Primosome_PriB/ssb"/>
</dbReference>
<dbReference type="Pfam" id="PF00436">
    <property type="entry name" value="SSB"/>
    <property type="match status" value="1"/>
</dbReference>
<dbReference type="InterPro" id="IPR011344">
    <property type="entry name" value="ssDNA-bd"/>
</dbReference>
<name>A0AAE1TEX3_9FABA</name>
<dbReference type="PANTHER" id="PTHR10302">
    <property type="entry name" value="SINGLE-STRANDED DNA-BINDING PROTEIN"/>
    <property type="match status" value="1"/>
</dbReference>
<accession>A0AAE1TEX3</accession>
<evidence type="ECO:0000313" key="3">
    <source>
        <dbReference type="EMBL" id="KAK4281225.1"/>
    </source>
</evidence>
<dbReference type="PANTHER" id="PTHR10302:SF0">
    <property type="entry name" value="SINGLE-STRANDED DNA-BINDING PROTEIN, MITOCHONDRIAL"/>
    <property type="match status" value="1"/>
</dbReference>
<dbReference type="AlphaFoldDB" id="A0AAE1TEX3"/>
<sequence length="303" mass="34506">MAVLEQAIASPSLRNLLHTPQNPSSRLTVPSRIQCSNHSIVSVPFIYSRCWRQSKTKRNSRLKCSMDSFKEQSYGSDHYPKPSEIPWNKELCNSVSLIGIVATPIETKHFPSGKVTAWTRLAVRKNATQTSWINLTFWDELAHVAFQHLEKGHQIYVSGRLVTDTVESDDGKQITYYKVVCQQLNFIERSPLSSSSYNQESDSMISGNKGTYAAVNTGSTEELWQVFFANPVEWWDNRRNKRNPKYPDFKHKDTGEALWVEGRSNPPWVKSQLEILDARMGSLVDQNGNMSANMVNVDELLSF</sequence>
<dbReference type="Proteomes" id="UP001293593">
    <property type="component" value="Unassembled WGS sequence"/>
</dbReference>
<gene>
    <name evidence="3" type="ORF">QN277_012747</name>
</gene>
<dbReference type="PROSITE" id="PS50935">
    <property type="entry name" value="SSB"/>
    <property type="match status" value="1"/>
</dbReference>
<dbReference type="CDD" id="cd04496">
    <property type="entry name" value="SSB_OBF"/>
    <property type="match status" value="1"/>
</dbReference>
<keyword evidence="1 2" id="KW-0238">DNA-binding</keyword>
<evidence type="ECO:0000313" key="4">
    <source>
        <dbReference type="Proteomes" id="UP001293593"/>
    </source>
</evidence>
<organism evidence="3 4">
    <name type="scientific">Acacia crassicarpa</name>
    <name type="common">northern wattle</name>
    <dbReference type="NCBI Taxonomy" id="499986"/>
    <lineage>
        <taxon>Eukaryota</taxon>
        <taxon>Viridiplantae</taxon>
        <taxon>Streptophyta</taxon>
        <taxon>Embryophyta</taxon>
        <taxon>Tracheophyta</taxon>
        <taxon>Spermatophyta</taxon>
        <taxon>Magnoliopsida</taxon>
        <taxon>eudicotyledons</taxon>
        <taxon>Gunneridae</taxon>
        <taxon>Pentapetalae</taxon>
        <taxon>rosids</taxon>
        <taxon>fabids</taxon>
        <taxon>Fabales</taxon>
        <taxon>Fabaceae</taxon>
        <taxon>Caesalpinioideae</taxon>
        <taxon>mimosoid clade</taxon>
        <taxon>Acacieae</taxon>
        <taxon>Acacia</taxon>
    </lineage>
</organism>
<evidence type="ECO:0000256" key="2">
    <source>
        <dbReference type="PROSITE-ProRule" id="PRU00252"/>
    </source>
</evidence>
<proteinExistence type="predicted"/>